<sequence>MATSDNLSGETMIVRHIPLIHGQSVGCHIYTPESRPRRPCSLSLTHSISLPERENLPNEALNGDFQGRTRTSSSNERAGISDPGSGNTRGYNSTALFCHKRFVLESEVNEAEENCDTYANNLCKYCKVYSFCQHGNSNGTKDKTLRYATKPCSLCSSQCTVSTTECNHNIKILEHFGTVINDKQNLPDSGLQICRDSEDTPILMDCEEQDWAGEKDCDGYVQKKGTFEEHECYHYVPNITNAFSDCESLNQNQTDYISDSSCNSSDGVLVNFSAIYNKTNNAVPATPYDLDSPAKQSRGSGSMHQDEDFKLIPCWSPGGVDPNCNIYQADCNSLSSQEISDLTPCQGQLNTYTSNYYKLVTCDLSSQSAASPAWSSLTSCSEAHSHGSMTPPTEYFLFGKPETEDGEVVEVNQRDLQADKDTELKRSKRARKISKGINERKTHSKTHHDKCKDLEPNSHEHTSATGVSQSWNNKPCHSLTMQEGLRRVLSCPSQISVPSHMLKQHKTSFAELARYKKSERSPSVVKNSKEDPTCSQVSQNISPVQRKPPLGQNVTLITSKTEKESGRSGGSETAGTPPLGVPESCLEVVHYTKPQRPTSLPIQPFVLQPPSGKQSSKALGSLINHYMSHKHGASKGTDLPSHLALSPLDNYTSIHLEVASCSDTCSTCTPTTIEPHIRPHWAPPSPLFFQAQPDLKYRSTKTIEPNLPDKSPGANDTCLDQTYPTLKPSVTGQEKTSLKSFPNKHLQRFLPEQAGSHQTPPKCLAPEPRMKEENVFPHYSLSPAITSVTCLTSDNTFILPGAGRNNSDAVLQAHTNEELNTAAFHIFGPKNLRCFLVKEQHQHGDSSSLADRPPEEFCSSPDPSTKLLPIDLLQRKDMLKSLSVAVDLITAHFSSCTDPNEKFRLGNSSLCPRISQLVLDQLCPAFRNILQDGLRPFKLDLIVGQRSNKPWSVVEASTQPGPSTRMLHSLVSVVKKCSKLTNHSMRLNAFFLGLLNLSALESWFWHLHTCVDVIAEYYHPWAFLALSQDPACKSLFQELLHLLLPLSDLPFDLHLLSESRLQRRQEQNQPSVQQSKFLALSGCAFLKISNRQNSDGQPERSKLKEKREPCTLSQMEIHTSCSTNIHKILPGCAVTVSKQSTREPEQKSVSFVCSKKKHAGWWLSQTPITEHVMEADCSDTIPHVRNNETLVENGVRKREEFSLRTDEVKPPKELRWARLFGSGIGSPVAVEKAQGRIKQNQRIRPPSQWLQLGASKMDQLAKSVWSKETSRTLCQLQQRPKLKQ</sequence>
<evidence type="ECO:0000313" key="1">
    <source>
        <dbReference type="EMBL" id="MCI4388537.1"/>
    </source>
</evidence>
<reference evidence="1 2" key="1">
    <citation type="journal article" date="2022" name="bioRxiv">
        <title>An ancient truncated duplication of the anti-Mullerian hormone receptor type 2 gene is a potential conserved master sex determinant in the Pangasiidae catfish family.</title>
        <authorList>
            <person name="Wen M."/>
            <person name="Pan Q."/>
            <person name="Jouanno E."/>
            <person name="Montfort J."/>
            <person name="Zahm M."/>
            <person name="Cabau C."/>
            <person name="Klopp C."/>
            <person name="Iampietro C."/>
            <person name="Roques C."/>
            <person name="Bouchez O."/>
            <person name="Castinel A."/>
            <person name="Donnadieu C."/>
            <person name="Parrinello H."/>
            <person name="Poncet C."/>
            <person name="Belmonte E."/>
            <person name="Gautier V."/>
            <person name="Avarre J.-C."/>
            <person name="Dugue R."/>
            <person name="Gustiano R."/>
            <person name="Ha T.T.T."/>
            <person name="Campet M."/>
            <person name="Sriphairoj K."/>
            <person name="Ribolli J."/>
            <person name="de Almeida F.L."/>
            <person name="Desvignes T."/>
            <person name="Postlethwait J.H."/>
            <person name="Bucao C.F."/>
            <person name="Robinson-Rechavi M."/>
            <person name="Bobe J."/>
            <person name="Herpin A."/>
            <person name="Guiguen Y."/>
        </authorList>
    </citation>
    <scope>NUCLEOTIDE SEQUENCE [LARGE SCALE GENOMIC DNA]</scope>
    <source>
        <strain evidence="1">YG-Dec2019</strain>
    </source>
</reference>
<comment type="caution">
    <text evidence="1">The sequence shown here is derived from an EMBL/GenBank/DDBJ whole genome shotgun (WGS) entry which is preliminary data.</text>
</comment>
<name>A0ACC5XBE1_PANGG</name>
<accession>A0ACC5XBE1</accession>
<dbReference type="EMBL" id="CM040470">
    <property type="protein sequence ID" value="MCI4388537.1"/>
    <property type="molecule type" value="Genomic_DNA"/>
</dbReference>
<protein>
    <submittedName>
        <fullName evidence="1">Uncharacterized protein</fullName>
    </submittedName>
</protein>
<evidence type="ECO:0000313" key="2">
    <source>
        <dbReference type="Proteomes" id="UP000829447"/>
    </source>
</evidence>
<dbReference type="Proteomes" id="UP000829447">
    <property type="component" value="Linkage Group LG17"/>
</dbReference>
<organism evidence="1 2">
    <name type="scientific">Pangasianodon gigas</name>
    <name type="common">Mekong giant catfish</name>
    <name type="synonym">Pangasius gigas</name>
    <dbReference type="NCBI Taxonomy" id="30993"/>
    <lineage>
        <taxon>Eukaryota</taxon>
        <taxon>Metazoa</taxon>
        <taxon>Chordata</taxon>
        <taxon>Craniata</taxon>
        <taxon>Vertebrata</taxon>
        <taxon>Euteleostomi</taxon>
        <taxon>Actinopterygii</taxon>
        <taxon>Neopterygii</taxon>
        <taxon>Teleostei</taxon>
        <taxon>Ostariophysi</taxon>
        <taxon>Siluriformes</taxon>
        <taxon>Pangasiidae</taxon>
        <taxon>Pangasianodon</taxon>
    </lineage>
</organism>
<proteinExistence type="predicted"/>
<gene>
    <name evidence="1" type="ORF">PGIGA_G00087140</name>
</gene>
<keyword evidence="2" id="KW-1185">Reference proteome</keyword>